<evidence type="ECO:0000256" key="1">
    <source>
        <dbReference type="ARBA" id="ARBA00001962"/>
    </source>
</evidence>
<dbReference type="Gene3D" id="2.102.10.10">
    <property type="entry name" value="Rieske [2Fe-2S] iron-sulphur domain"/>
    <property type="match status" value="1"/>
</dbReference>
<organism evidence="10 11">
    <name type="scientific">Mycobacterium stomatepiae</name>
    <dbReference type="NCBI Taxonomy" id="470076"/>
    <lineage>
        <taxon>Bacteria</taxon>
        <taxon>Bacillati</taxon>
        <taxon>Actinomycetota</taxon>
        <taxon>Actinomycetes</taxon>
        <taxon>Mycobacteriales</taxon>
        <taxon>Mycobacteriaceae</taxon>
        <taxon>Mycobacterium</taxon>
        <taxon>Mycobacterium simiae complex</taxon>
    </lineage>
</organism>
<evidence type="ECO:0000256" key="4">
    <source>
        <dbReference type="ARBA" id="ARBA00023002"/>
    </source>
</evidence>
<gene>
    <name evidence="10" type="ORF">MSTO_13490</name>
</gene>
<evidence type="ECO:0000256" key="7">
    <source>
        <dbReference type="ARBA" id="ARBA00023027"/>
    </source>
</evidence>
<comment type="cofactor">
    <cofactor evidence="1">
        <name>Fe cation</name>
        <dbReference type="ChEBI" id="CHEBI:24875"/>
    </cofactor>
</comment>
<evidence type="ECO:0000313" key="11">
    <source>
        <dbReference type="Proteomes" id="UP000467130"/>
    </source>
</evidence>
<dbReference type="PROSITE" id="PS00570">
    <property type="entry name" value="RING_HYDROXYL_ALPHA"/>
    <property type="match status" value="1"/>
</dbReference>
<protein>
    <submittedName>
        <fullName evidence="10">(2Fe-2S) ferredoxin</fullName>
    </submittedName>
</protein>
<dbReference type="EMBL" id="AP022587">
    <property type="protein sequence ID" value="BBY21144.1"/>
    <property type="molecule type" value="Genomic_DNA"/>
</dbReference>
<dbReference type="KEGG" id="msto:MSTO_13490"/>
<dbReference type="SUPFAM" id="SSF50022">
    <property type="entry name" value="ISP domain"/>
    <property type="match status" value="1"/>
</dbReference>
<keyword evidence="3" id="KW-0479">Metal-binding</keyword>
<dbReference type="GO" id="GO:0004497">
    <property type="term" value="F:monooxygenase activity"/>
    <property type="evidence" value="ECO:0007669"/>
    <property type="project" value="UniProtKB-ARBA"/>
</dbReference>
<evidence type="ECO:0000256" key="5">
    <source>
        <dbReference type="ARBA" id="ARBA00023004"/>
    </source>
</evidence>
<evidence type="ECO:0000259" key="9">
    <source>
        <dbReference type="PROSITE" id="PS51296"/>
    </source>
</evidence>
<evidence type="ECO:0000256" key="6">
    <source>
        <dbReference type="ARBA" id="ARBA00023014"/>
    </source>
</evidence>
<keyword evidence="2" id="KW-0001">2Fe-2S</keyword>
<dbReference type="GO" id="GO:0005506">
    <property type="term" value="F:iron ion binding"/>
    <property type="evidence" value="ECO:0007669"/>
    <property type="project" value="InterPro"/>
</dbReference>
<dbReference type="AlphaFoldDB" id="A0A7I7Q474"/>
<dbReference type="Pfam" id="PF00848">
    <property type="entry name" value="Ring_hydroxyl_A"/>
    <property type="match status" value="1"/>
</dbReference>
<dbReference type="PANTHER" id="PTHR43756">
    <property type="entry name" value="CHOLINE MONOOXYGENASE, CHLOROPLASTIC"/>
    <property type="match status" value="1"/>
</dbReference>
<evidence type="ECO:0000256" key="3">
    <source>
        <dbReference type="ARBA" id="ARBA00022723"/>
    </source>
</evidence>
<keyword evidence="6" id="KW-0411">Iron-sulfur</keyword>
<evidence type="ECO:0000256" key="2">
    <source>
        <dbReference type="ARBA" id="ARBA00022714"/>
    </source>
</evidence>
<dbReference type="SUPFAM" id="SSF55961">
    <property type="entry name" value="Bet v1-like"/>
    <property type="match status" value="1"/>
</dbReference>
<dbReference type="PROSITE" id="PS51296">
    <property type="entry name" value="RIESKE"/>
    <property type="match status" value="1"/>
</dbReference>
<feature type="domain" description="Rieske" evidence="9">
    <location>
        <begin position="47"/>
        <end position="133"/>
    </location>
</feature>
<proteinExistence type="predicted"/>
<accession>A0A7I7Q474</accession>
<dbReference type="InterPro" id="IPR017941">
    <property type="entry name" value="Rieske_2Fe-2S"/>
</dbReference>
<dbReference type="GO" id="GO:0016705">
    <property type="term" value="F:oxidoreductase activity, acting on paired donors, with incorporation or reduction of molecular oxygen"/>
    <property type="evidence" value="ECO:0007669"/>
    <property type="project" value="UniProtKB-ARBA"/>
</dbReference>
<name>A0A7I7Q474_9MYCO</name>
<dbReference type="CDD" id="cd03469">
    <property type="entry name" value="Rieske_RO_Alpha_N"/>
    <property type="match status" value="1"/>
</dbReference>
<dbReference type="PRINTS" id="PR00090">
    <property type="entry name" value="RNGDIOXGNASE"/>
</dbReference>
<dbReference type="CDD" id="cd00680">
    <property type="entry name" value="RHO_alpha_C"/>
    <property type="match status" value="1"/>
</dbReference>
<keyword evidence="4" id="KW-0560">Oxidoreductase</keyword>
<sequence>MNETSVKVRPRPVKGDVKPLEPGLDSRYYTDPRIADLEQTRIFDRTWQLVGHVTDLPNPGSRIVGSVGRKEVVVIRTEDGDIRAHLNTCRHRGTRLVAEPGEGKALRCPYHGWTYHLDGKLVGAPENRTIPCLDKSKLSLFGARAEVFCGLIFVNLDLAAEPLGPQLAGVRPLLERYLGGTMETFGKARVHVNKPEEAQESNWKVAVDNYLEGYHVPVAHPGLMRLLDYKRYSVQTADLYAVYDAPLRDKASDNWAERLYQGVVRPMPGLLEEDRRVFRYIAIYPNTMIDLYPDHVLVWKMNPRGVDRVDVPGSYLRRSNCDTRTRVAQQLNFYISAITTREDEDLVQRMQIGMGNTDFQPGPLSTRERGVSWFASRIRADLGDLDAEAGRKW</sequence>
<evidence type="ECO:0000313" key="10">
    <source>
        <dbReference type="EMBL" id="BBY21144.1"/>
    </source>
</evidence>
<feature type="region of interest" description="Disordered" evidence="8">
    <location>
        <begin position="1"/>
        <end position="22"/>
    </location>
</feature>
<dbReference type="InterPro" id="IPR001663">
    <property type="entry name" value="Rng_hydr_dOase-A"/>
</dbReference>
<dbReference type="InterPro" id="IPR015881">
    <property type="entry name" value="ARHD_Rieske_2Fe_2S"/>
</dbReference>
<keyword evidence="7" id="KW-0520">NAD</keyword>
<keyword evidence="11" id="KW-1185">Reference proteome</keyword>
<dbReference type="InterPro" id="IPR036922">
    <property type="entry name" value="Rieske_2Fe-2S_sf"/>
</dbReference>
<dbReference type="Gene3D" id="3.90.380.10">
    <property type="entry name" value="Naphthalene 1,2-dioxygenase Alpha Subunit, Chain A, domain 1"/>
    <property type="match status" value="2"/>
</dbReference>
<dbReference type="Proteomes" id="UP000467130">
    <property type="component" value="Chromosome"/>
</dbReference>
<keyword evidence="5" id="KW-0408">Iron</keyword>
<dbReference type="PANTHER" id="PTHR43756:SF5">
    <property type="entry name" value="CHOLINE MONOOXYGENASE, CHLOROPLASTIC"/>
    <property type="match status" value="1"/>
</dbReference>
<dbReference type="RefSeq" id="WP_163789063.1">
    <property type="nucleotide sequence ID" value="NZ_AP022587.1"/>
</dbReference>
<reference evidence="10 11" key="1">
    <citation type="journal article" date="2019" name="Emerg. Microbes Infect.">
        <title>Comprehensive subspecies identification of 175 nontuberculous mycobacteria species based on 7547 genomic profiles.</title>
        <authorList>
            <person name="Matsumoto Y."/>
            <person name="Kinjo T."/>
            <person name="Motooka D."/>
            <person name="Nabeya D."/>
            <person name="Jung N."/>
            <person name="Uechi K."/>
            <person name="Horii T."/>
            <person name="Iida T."/>
            <person name="Fujita J."/>
            <person name="Nakamura S."/>
        </authorList>
    </citation>
    <scope>NUCLEOTIDE SEQUENCE [LARGE SCALE GENOMIC DNA]</scope>
    <source>
        <strain evidence="10 11">JCM 17783</strain>
    </source>
</reference>
<dbReference type="Pfam" id="PF00355">
    <property type="entry name" value="Rieske"/>
    <property type="match status" value="1"/>
</dbReference>
<dbReference type="InterPro" id="IPR015879">
    <property type="entry name" value="Ring_hydroxy_dOase_asu_C_dom"/>
</dbReference>
<evidence type="ECO:0000256" key="8">
    <source>
        <dbReference type="SAM" id="MobiDB-lite"/>
    </source>
</evidence>
<dbReference type="GO" id="GO:0051537">
    <property type="term" value="F:2 iron, 2 sulfur cluster binding"/>
    <property type="evidence" value="ECO:0007669"/>
    <property type="project" value="UniProtKB-KW"/>
</dbReference>